<feature type="compositionally biased region" description="Polar residues" evidence="18">
    <location>
        <begin position="796"/>
        <end position="810"/>
    </location>
</feature>
<evidence type="ECO:0000256" key="2">
    <source>
        <dbReference type="ARBA" id="ARBA00006352"/>
    </source>
</evidence>
<keyword evidence="7" id="KW-0808">Transferase</keyword>
<keyword evidence="8" id="KW-0479">Metal-binding</keyword>
<dbReference type="SUPFAM" id="SSF51206">
    <property type="entry name" value="cAMP-binding domain-like"/>
    <property type="match status" value="3"/>
</dbReference>
<dbReference type="GO" id="GO:0005952">
    <property type="term" value="C:cAMP-dependent protein kinase complex"/>
    <property type="evidence" value="ECO:0007669"/>
    <property type="project" value="TreeGrafter"/>
</dbReference>
<evidence type="ECO:0000256" key="14">
    <source>
        <dbReference type="ARBA" id="ARBA00024113"/>
    </source>
</evidence>
<dbReference type="PROSITE" id="PS51285">
    <property type="entry name" value="AGC_KINASE_CTER"/>
    <property type="match status" value="1"/>
</dbReference>
<feature type="domain" description="AGC-kinase C-terminal" evidence="21">
    <location>
        <begin position="767"/>
        <end position="838"/>
    </location>
</feature>
<dbReference type="PANTHER" id="PTHR24353:SF37">
    <property type="entry name" value="CAMP-DEPENDENT PROTEIN KINASE CATALYTIC SUBUNIT PRKX"/>
    <property type="match status" value="1"/>
</dbReference>
<evidence type="ECO:0000256" key="9">
    <source>
        <dbReference type="ARBA" id="ARBA00022741"/>
    </source>
</evidence>
<dbReference type="PROSITE" id="PS00108">
    <property type="entry name" value="PROTEIN_KINASE_ST"/>
    <property type="match status" value="1"/>
</dbReference>
<dbReference type="PROSITE" id="PS50042">
    <property type="entry name" value="CNMP_BINDING_3"/>
    <property type="match status" value="3"/>
</dbReference>
<feature type="domain" description="Protein kinase" evidence="19">
    <location>
        <begin position="507"/>
        <end position="766"/>
    </location>
</feature>
<dbReference type="InterPro" id="IPR008271">
    <property type="entry name" value="Ser/Thr_kinase_AS"/>
</dbReference>
<dbReference type="Gene3D" id="3.30.200.20">
    <property type="entry name" value="Phosphorylase Kinase, domain 1"/>
    <property type="match status" value="1"/>
</dbReference>
<dbReference type="SUPFAM" id="SSF56112">
    <property type="entry name" value="Protein kinase-like (PK-like)"/>
    <property type="match status" value="1"/>
</dbReference>
<dbReference type="InterPro" id="IPR017441">
    <property type="entry name" value="Protein_kinase_ATP_BS"/>
</dbReference>
<accession>A0A7S0A147</accession>
<keyword evidence="6" id="KW-0140">cGMP</keyword>
<dbReference type="InterPro" id="IPR018488">
    <property type="entry name" value="cNMP-bd_CS"/>
</dbReference>
<comment type="cofactor">
    <cofactor evidence="1">
        <name>Mg(2+)</name>
        <dbReference type="ChEBI" id="CHEBI:18420"/>
    </cofactor>
</comment>
<gene>
    <name evidence="22" type="ORF">PBAH0796_LOCUS5575</name>
</gene>
<name>A0A7S0A147_9DINO</name>
<dbReference type="AlphaFoldDB" id="A0A7S0A147"/>
<evidence type="ECO:0000256" key="7">
    <source>
        <dbReference type="ARBA" id="ARBA00022679"/>
    </source>
</evidence>
<comment type="catalytic activity">
    <reaction evidence="16">
        <text>L-seryl-[protein] + ATP = O-phospho-L-seryl-[protein] + ADP + H(+)</text>
        <dbReference type="Rhea" id="RHEA:17989"/>
        <dbReference type="Rhea" id="RHEA-COMP:9863"/>
        <dbReference type="Rhea" id="RHEA-COMP:11604"/>
        <dbReference type="ChEBI" id="CHEBI:15378"/>
        <dbReference type="ChEBI" id="CHEBI:29999"/>
        <dbReference type="ChEBI" id="CHEBI:30616"/>
        <dbReference type="ChEBI" id="CHEBI:83421"/>
        <dbReference type="ChEBI" id="CHEBI:456216"/>
        <dbReference type="EC" id="2.7.11.12"/>
    </reaction>
</comment>
<keyword evidence="5" id="KW-0723">Serine/threonine-protein kinase</keyword>
<evidence type="ECO:0000259" key="19">
    <source>
        <dbReference type="PROSITE" id="PS50011"/>
    </source>
</evidence>
<dbReference type="GO" id="GO:0004691">
    <property type="term" value="F:cAMP-dependent protein kinase activity"/>
    <property type="evidence" value="ECO:0007669"/>
    <property type="project" value="TreeGrafter"/>
</dbReference>
<proteinExistence type="inferred from homology"/>
<keyword evidence="10" id="KW-0418">Kinase</keyword>
<dbReference type="InterPro" id="IPR000719">
    <property type="entry name" value="Prot_kinase_dom"/>
</dbReference>
<evidence type="ECO:0000259" key="20">
    <source>
        <dbReference type="PROSITE" id="PS50042"/>
    </source>
</evidence>
<dbReference type="PRINTS" id="PR00103">
    <property type="entry name" value="CAMPKINASE"/>
</dbReference>
<feature type="region of interest" description="Disordered" evidence="18">
    <location>
        <begin position="787"/>
        <end position="838"/>
    </location>
</feature>
<evidence type="ECO:0000256" key="10">
    <source>
        <dbReference type="ARBA" id="ARBA00022777"/>
    </source>
</evidence>
<dbReference type="SMART" id="SM00100">
    <property type="entry name" value="cNMP"/>
    <property type="match status" value="3"/>
</dbReference>
<evidence type="ECO:0000256" key="12">
    <source>
        <dbReference type="ARBA" id="ARBA00022842"/>
    </source>
</evidence>
<evidence type="ECO:0000256" key="16">
    <source>
        <dbReference type="ARBA" id="ARBA00047462"/>
    </source>
</evidence>
<evidence type="ECO:0000256" key="13">
    <source>
        <dbReference type="ARBA" id="ARBA00022992"/>
    </source>
</evidence>
<dbReference type="CDD" id="cd00038">
    <property type="entry name" value="CAP_ED"/>
    <property type="match status" value="3"/>
</dbReference>
<evidence type="ECO:0000256" key="15">
    <source>
        <dbReference type="ARBA" id="ARBA00047298"/>
    </source>
</evidence>
<dbReference type="EMBL" id="HBEG01009424">
    <property type="protein sequence ID" value="CAD8349854.1"/>
    <property type="molecule type" value="Transcribed_RNA"/>
</dbReference>
<keyword evidence="13" id="KW-0142">cGMP-binding</keyword>
<keyword evidence="4" id="KW-0963">Cytoplasm</keyword>
<evidence type="ECO:0000259" key="21">
    <source>
        <dbReference type="PROSITE" id="PS51285"/>
    </source>
</evidence>
<evidence type="ECO:0000256" key="5">
    <source>
        <dbReference type="ARBA" id="ARBA00022527"/>
    </source>
</evidence>
<dbReference type="PROSITE" id="PS00107">
    <property type="entry name" value="PROTEIN_KINASE_ATP"/>
    <property type="match status" value="1"/>
</dbReference>
<dbReference type="PANTHER" id="PTHR24353">
    <property type="entry name" value="CYCLIC NUCLEOTIDE-DEPENDENT PROTEIN KINASE"/>
    <property type="match status" value="1"/>
</dbReference>
<dbReference type="PROSITE" id="PS00889">
    <property type="entry name" value="CNMP_BINDING_2"/>
    <property type="match status" value="1"/>
</dbReference>
<feature type="domain" description="Cyclic nucleotide-binding" evidence="20">
    <location>
        <begin position="385"/>
        <end position="483"/>
    </location>
</feature>
<dbReference type="PROSITE" id="PS50011">
    <property type="entry name" value="PROTEIN_KINASE_DOM"/>
    <property type="match status" value="1"/>
</dbReference>
<dbReference type="GO" id="GO:0030553">
    <property type="term" value="F:cGMP binding"/>
    <property type="evidence" value="ECO:0007669"/>
    <property type="project" value="UniProtKB-KW"/>
</dbReference>
<reference evidence="22" key="1">
    <citation type="submission" date="2021-01" db="EMBL/GenBank/DDBJ databases">
        <authorList>
            <person name="Corre E."/>
            <person name="Pelletier E."/>
            <person name="Niang G."/>
            <person name="Scheremetjew M."/>
            <person name="Finn R."/>
            <person name="Kale V."/>
            <person name="Holt S."/>
            <person name="Cochrane G."/>
            <person name="Meng A."/>
            <person name="Brown T."/>
            <person name="Cohen L."/>
        </authorList>
    </citation>
    <scope>NUCLEOTIDE SEQUENCE</scope>
    <source>
        <strain evidence="22">Pbaha01</strain>
    </source>
</reference>
<feature type="domain" description="Cyclic nucleotide-binding" evidence="20">
    <location>
        <begin position="110"/>
        <end position="208"/>
    </location>
</feature>
<keyword evidence="9 17" id="KW-0547">Nucleotide-binding</keyword>
<dbReference type="Pfam" id="PF00069">
    <property type="entry name" value="Pkinase"/>
    <property type="match status" value="1"/>
</dbReference>
<protein>
    <recommendedName>
        <fullName evidence="14">cGMP-dependent protein kinase</fullName>
        <ecNumber evidence="3">2.7.11.12</ecNumber>
    </recommendedName>
</protein>
<dbReference type="GO" id="GO:0046872">
    <property type="term" value="F:metal ion binding"/>
    <property type="evidence" value="ECO:0007669"/>
    <property type="project" value="UniProtKB-KW"/>
</dbReference>
<dbReference type="Gene3D" id="2.60.120.10">
    <property type="entry name" value="Jelly Rolls"/>
    <property type="match status" value="3"/>
</dbReference>
<dbReference type="InterPro" id="IPR011009">
    <property type="entry name" value="Kinase-like_dom_sf"/>
</dbReference>
<keyword evidence="12" id="KW-0460">Magnesium</keyword>
<feature type="binding site" evidence="17">
    <location>
        <position position="536"/>
    </location>
    <ligand>
        <name>ATP</name>
        <dbReference type="ChEBI" id="CHEBI:30616"/>
    </ligand>
</feature>
<evidence type="ECO:0000256" key="3">
    <source>
        <dbReference type="ARBA" id="ARBA00012428"/>
    </source>
</evidence>
<evidence type="ECO:0000256" key="6">
    <source>
        <dbReference type="ARBA" id="ARBA00022535"/>
    </source>
</evidence>
<evidence type="ECO:0000256" key="4">
    <source>
        <dbReference type="ARBA" id="ARBA00022490"/>
    </source>
</evidence>
<feature type="compositionally biased region" description="Acidic residues" evidence="18">
    <location>
        <begin position="819"/>
        <end position="828"/>
    </location>
</feature>
<evidence type="ECO:0000256" key="8">
    <source>
        <dbReference type="ARBA" id="ARBA00022723"/>
    </source>
</evidence>
<dbReference type="InterPro" id="IPR000961">
    <property type="entry name" value="AGC-kinase_C"/>
</dbReference>
<dbReference type="InterPro" id="IPR014710">
    <property type="entry name" value="RmlC-like_jellyroll"/>
</dbReference>
<evidence type="ECO:0000313" key="22">
    <source>
        <dbReference type="EMBL" id="CAD8349854.1"/>
    </source>
</evidence>
<dbReference type="Gene3D" id="1.10.510.10">
    <property type="entry name" value="Transferase(Phosphotransferase) domain 1"/>
    <property type="match status" value="1"/>
</dbReference>
<dbReference type="SMART" id="SM00220">
    <property type="entry name" value="S_TKc"/>
    <property type="match status" value="1"/>
</dbReference>
<organism evidence="22">
    <name type="scientific">Pyrodinium bahamense</name>
    <dbReference type="NCBI Taxonomy" id="73915"/>
    <lineage>
        <taxon>Eukaryota</taxon>
        <taxon>Sar</taxon>
        <taxon>Alveolata</taxon>
        <taxon>Dinophyceae</taxon>
        <taxon>Gonyaulacales</taxon>
        <taxon>Pyrocystaceae</taxon>
        <taxon>Pyrodinium</taxon>
    </lineage>
</organism>
<evidence type="ECO:0000256" key="1">
    <source>
        <dbReference type="ARBA" id="ARBA00001946"/>
    </source>
</evidence>
<dbReference type="EC" id="2.7.11.12" evidence="3"/>
<dbReference type="InterPro" id="IPR000595">
    <property type="entry name" value="cNMP-bd_dom"/>
</dbReference>
<dbReference type="Pfam" id="PF00027">
    <property type="entry name" value="cNMP_binding"/>
    <property type="match status" value="3"/>
</dbReference>
<feature type="domain" description="Cyclic nucleotide-binding" evidence="20">
    <location>
        <begin position="1"/>
        <end position="101"/>
    </location>
</feature>
<comment type="similarity">
    <text evidence="2">Belongs to the protein kinase superfamily. AGC Ser/Thr protein kinase family. cGMP subfamily.</text>
</comment>
<dbReference type="InterPro" id="IPR018490">
    <property type="entry name" value="cNMP-bd_dom_sf"/>
</dbReference>
<comment type="catalytic activity">
    <reaction evidence="15">
        <text>L-threonyl-[protein] + ATP = O-phospho-L-threonyl-[protein] + ADP + H(+)</text>
        <dbReference type="Rhea" id="RHEA:46608"/>
        <dbReference type="Rhea" id="RHEA-COMP:11060"/>
        <dbReference type="Rhea" id="RHEA-COMP:11605"/>
        <dbReference type="ChEBI" id="CHEBI:15378"/>
        <dbReference type="ChEBI" id="CHEBI:30013"/>
        <dbReference type="ChEBI" id="CHEBI:30616"/>
        <dbReference type="ChEBI" id="CHEBI:61977"/>
        <dbReference type="ChEBI" id="CHEBI:456216"/>
        <dbReference type="EC" id="2.7.11.12"/>
    </reaction>
</comment>
<sequence>MEVFAFADGELVTLQGNVQGTHFFIVAEGTLTILRDGAMRNEITQGAAFGESVILLSGAQNATVRSKGSSRVYGVTGHAIRRTLRNRYQKDRKRASKLINDLLGAGQCTLLHNLSPYQTQCLFDKCGMSCFVRGDVLMKEGEAVNTLHVLVQGSLSLSVKGNRLEPPGAFGIIGEMGLLYTKADATAITQEPSQTLTLTRELLRDMFGDKLEEELLRSCLLGRLVQHGLFAGLSMEQLDVIAGLCQILELPAEAELEEQEVYFMMCIHGRVEVEASVPGTGPGNKKQELSGITGDSLGEECVTQENVPWMLRVRSAAGTTDAVKFAIWKNTGLGEFLKQKSRLEAAATRHADSPMNNRPSFKKLTSMRMAVWQDDKEAALRKVVVLRTLSSEQLRQLAAALEVQYVAAGETVFSQGEEGKDFYIIHTGQLSVKIGDRHVRTLGMGDYVGERALLFSEPRSATITVVEDSELWKMNKEAFMDVVKGPILDYMKDRIAFQNTKVELDSLICLRIIGRGGFGVVKMVQLPTTSTRYALKCVNKRQAVAQKQQKALALERSILAELDHPFVIKFIRSFLGKHYVYFLMELVTGGELLDALDSLGLLKKPQAQFYSGSIILALEFLHERRIAYLDIKGENCLIDQHGYLKIIDFGIAERLRGGRIYAVKGTPLFMAPEVILGKGYNCSADLWSLGICLYDFMVGRFPFGSDTASNPEIFRAVLKSPLKLPKGIEREEATKQILMGLLTRDPTKRLGAGPEGYDAIKQHPFFSDFRWDELLSRQLSAPYLPKRETYAEDQENPNTEKASAHTNPRMTSAGFATCEGDEADDTWADPDPSWQEHF</sequence>
<evidence type="ECO:0000256" key="18">
    <source>
        <dbReference type="SAM" id="MobiDB-lite"/>
    </source>
</evidence>
<dbReference type="GO" id="GO:0004692">
    <property type="term" value="F:cGMP-dependent protein kinase activity"/>
    <property type="evidence" value="ECO:0007669"/>
    <property type="project" value="UniProtKB-EC"/>
</dbReference>
<evidence type="ECO:0000256" key="17">
    <source>
        <dbReference type="PROSITE-ProRule" id="PRU10141"/>
    </source>
</evidence>
<keyword evidence="11 17" id="KW-0067">ATP-binding</keyword>
<dbReference type="GO" id="GO:0005524">
    <property type="term" value="F:ATP binding"/>
    <property type="evidence" value="ECO:0007669"/>
    <property type="project" value="UniProtKB-UniRule"/>
</dbReference>
<evidence type="ECO:0000256" key="11">
    <source>
        <dbReference type="ARBA" id="ARBA00022840"/>
    </source>
</evidence>